<sequence length="76" mass="8678">MKVFLVLLLVLLPLSAKFRIRCQGEDFLMVRDMQLDCRSDTKQACYTRDNGEKGCTTLDNCARAGWNCCFTDFCNA</sequence>
<proteinExistence type="predicted"/>
<evidence type="ECO:0000313" key="2">
    <source>
        <dbReference type="Ensembl" id="ENSTRUP00000051419.1"/>
    </source>
</evidence>
<reference evidence="2" key="2">
    <citation type="submission" date="2025-08" db="UniProtKB">
        <authorList>
            <consortium name="Ensembl"/>
        </authorList>
    </citation>
    <scope>IDENTIFICATION</scope>
</reference>
<feature type="chain" id="PRO_5017353291" evidence="1">
    <location>
        <begin position="17"/>
        <end position="76"/>
    </location>
</feature>
<name>A0A3B5K7A5_TAKRU</name>
<protein>
    <submittedName>
        <fullName evidence="2">Wu:fj16a03</fullName>
    </submittedName>
</protein>
<keyword evidence="1" id="KW-0732">Signal</keyword>
<dbReference type="AlphaFoldDB" id="A0A3B5K7A5"/>
<dbReference type="OMA" id="CCHTNRC"/>
<feature type="signal peptide" evidence="1">
    <location>
        <begin position="1"/>
        <end position="16"/>
    </location>
</feature>
<dbReference type="Ensembl" id="ENSTRUT00000052236.2">
    <property type="protein sequence ID" value="ENSTRUP00000051419.1"/>
    <property type="gene ID" value="ENSTRUG00000022034.2"/>
</dbReference>
<dbReference type="GeneTree" id="ENSGT00390000003039"/>
<dbReference type="Proteomes" id="UP000005226">
    <property type="component" value="Chromosome 4"/>
</dbReference>
<reference evidence="2 3" key="1">
    <citation type="journal article" date="2011" name="Genome Biol. Evol.">
        <title>Integration of the genetic map and genome assembly of fugu facilitates insights into distinct features of genome evolution in teleosts and mammals.</title>
        <authorList>
            <person name="Kai W."/>
            <person name="Kikuchi K."/>
            <person name="Tohari S."/>
            <person name="Chew A.K."/>
            <person name="Tay A."/>
            <person name="Fujiwara A."/>
            <person name="Hosoya S."/>
            <person name="Suetake H."/>
            <person name="Naruse K."/>
            <person name="Brenner S."/>
            <person name="Suzuki Y."/>
            <person name="Venkatesh B."/>
        </authorList>
    </citation>
    <scope>NUCLEOTIDE SEQUENCE [LARGE SCALE GENOMIC DNA]</scope>
</reference>
<organism evidence="2 3">
    <name type="scientific">Takifugu rubripes</name>
    <name type="common">Japanese pufferfish</name>
    <name type="synonym">Fugu rubripes</name>
    <dbReference type="NCBI Taxonomy" id="31033"/>
    <lineage>
        <taxon>Eukaryota</taxon>
        <taxon>Metazoa</taxon>
        <taxon>Chordata</taxon>
        <taxon>Craniata</taxon>
        <taxon>Vertebrata</taxon>
        <taxon>Euteleostomi</taxon>
        <taxon>Actinopterygii</taxon>
        <taxon>Neopterygii</taxon>
        <taxon>Teleostei</taxon>
        <taxon>Neoteleostei</taxon>
        <taxon>Acanthomorphata</taxon>
        <taxon>Eupercaria</taxon>
        <taxon>Tetraodontiformes</taxon>
        <taxon>Tetradontoidea</taxon>
        <taxon>Tetraodontidae</taxon>
        <taxon>Takifugu</taxon>
    </lineage>
</organism>
<dbReference type="FunCoup" id="A0A3B5K7A5">
    <property type="interactions" value="72"/>
</dbReference>
<evidence type="ECO:0000313" key="3">
    <source>
        <dbReference type="Proteomes" id="UP000005226"/>
    </source>
</evidence>
<evidence type="ECO:0000256" key="1">
    <source>
        <dbReference type="SAM" id="SignalP"/>
    </source>
</evidence>
<accession>A0A3B5K7A5</accession>
<reference evidence="2" key="3">
    <citation type="submission" date="2025-09" db="UniProtKB">
        <authorList>
            <consortium name="Ensembl"/>
        </authorList>
    </citation>
    <scope>IDENTIFICATION</scope>
</reference>
<dbReference type="InParanoid" id="A0A3B5K7A5"/>
<keyword evidence="3" id="KW-1185">Reference proteome</keyword>